<protein>
    <submittedName>
        <fullName evidence="1">Uncharacterized protein</fullName>
    </submittedName>
</protein>
<dbReference type="KEGG" id="dsc:ABOD76_19530"/>
<reference evidence="1" key="1">
    <citation type="submission" date="2024-06" db="EMBL/GenBank/DDBJ databases">
        <title>Draft Genome Sequence of Deinococcus sonorensis Type Strain KR-87, a Biofilm Producing Representative of the Genus Deinococcus.</title>
        <authorList>
            <person name="Boren L.S."/>
            <person name="Grosso R.A."/>
            <person name="Hugenberg-Cox A.N."/>
            <person name="Hill J.T.E."/>
            <person name="Albert C.M."/>
            <person name="Tuohy J.M."/>
        </authorList>
    </citation>
    <scope>NUCLEOTIDE SEQUENCE</scope>
    <source>
        <strain evidence="1">KR-87</strain>
    </source>
</reference>
<evidence type="ECO:0000313" key="1">
    <source>
        <dbReference type="EMBL" id="XBV85593.1"/>
    </source>
</evidence>
<sequence>MTEADRRYAAHARQEARTVADILGEVTTALDGLSDEQIVAEWYERQRRMEAALKQQR</sequence>
<name>A0AAU7UBB1_9DEIO</name>
<dbReference type="EMBL" id="CP158299">
    <property type="protein sequence ID" value="XBV85593.1"/>
    <property type="molecule type" value="Genomic_DNA"/>
</dbReference>
<accession>A0AAU7UBB1</accession>
<gene>
    <name evidence="1" type="ORF">ABOD76_19530</name>
</gene>
<dbReference type="AlphaFoldDB" id="A0AAU7UBB1"/>
<proteinExistence type="predicted"/>
<dbReference type="RefSeq" id="WP_350243631.1">
    <property type="nucleotide sequence ID" value="NZ_CP158299.1"/>
</dbReference>
<organism evidence="1">
    <name type="scientific">Deinococcus sonorensis KR-87</name>
    <dbReference type="NCBI Taxonomy" id="694439"/>
    <lineage>
        <taxon>Bacteria</taxon>
        <taxon>Thermotogati</taxon>
        <taxon>Deinococcota</taxon>
        <taxon>Deinococci</taxon>
        <taxon>Deinococcales</taxon>
        <taxon>Deinococcaceae</taxon>
        <taxon>Deinococcus</taxon>
    </lineage>
</organism>